<gene>
    <name evidence="1" type="ORF">UFOPK1392_00751</name>
    <name evidence="2" type="ORF">UFOPK3733_00597</name>
</gene>
<dbReference type="InterPro" id="IPR014487">
    <property type="entry name" value="DUF3151"/>
</dbReference>
<dbReference type="Pfam" id="PF11349">
    <property type="entry name" value="DUF3151"/>
    <property type="match status" value="1"/>
</dbReference>
<name>A0A6J5YEY9_9ZZZZ</name>
<dbReference type="EMBL" id="CAFBNC010000019">
    <property type="protein sequence ID" value="CAB4929764.1"/>
    <property type="molecule type" value="Genomic_DNA"/>
</dbReference>
<sequence>MPPEPEPSRQALAQALSLEGAERLEALRLVVAAQPRWCGAWAALGEHTADPVEAYAYFRVGYHRGLDSLRANGWRGSGYVRWSDPSNRGFLKALSGLARQAAVIGEHDEAERCELFLRQCDPTWPPADLLRDK</sequence>
<dbReference type="AlphaFoldDB" id="A0A6J5YEY9"/>
<reference evidence="1" key="1">
    <citation type="submission" date="2020-05" db="EMBL/GenBank/DDBJ databases">
        <authorList>
            <person name="Chiriac C."/>
            <person name="Salcher M."/>
            <person name="Ghai R."/>
            <person name="Kavagutti S V."/>
        </authorList>
    </citation>
    <scope>NUCLEOTIDE SEQUENCE</scope>
</reference>
<dbReference type="EMBL" id="CAEMXZ010000023">
    <property type="protein sequence ID" value="CAB4323007.1"/>
    <property type="molecule type" value="Genomic_DNA"/>
</dbReference>
<organism evidence="1">
    <name type="scientific">freshwater metagenome</name>
    <dbReference type="NCBI Taxonomy" id="449393"/>
    <lineage>
        <taxon>unclassified sequences</taxon>
        <taxon>metagenomes</taxon>
        <taxon>ecological metagenomes</taxon>
    </lineage>
</organism>
<protein>
    <submittedName>
        <fullName evidence="1">Unannotated protein</fullName>
    </submittedName>
</protein>
<evidence type="ECO:0000313" key="2">
    <source>
        <dbReference type="EMBL" id="CAB4929764.1"/>
    </source>
</evidence>
<proteinExistence type="predicted"/>
<accession>A0A6J5YEY9</accession>
<evidence type="ECO:0000313" key="1">
    <source>
        <dbReference type="EMBL" id="CAB4323007.1"/>
    </source>
</evidence>